<keyword evidence="2" id="KW-0808">Transferase</keyword>
<dbReference type="Proteomes" id="UP000051380">
    <property type="component" value="Unassembled WGS sequence"/>
</dbReference>
<accession>A0A0R3BQ57</accession>
<dbReference type="Gene3D" id="3.40.50.150">
    <property type="entry name" value="Vaccinia Virus protein VP39"/>
    <property type="match status" value="1"/>
</dbReference>
<evidence type="ECO:0000313" key="4">
    <source>
        <dbReference type="EMBL" id="SCB41570.1"/>
    </source>
</evidence>
<sequence length="248" mass="27669">MTIDVVDLREFYSRRLGIVARQMINRGIRERWPSAEGQRVLGVGYPTPYLGLFREDAERCLAFMPAAQGVLKWPTGRPALASLVDEFSLPLPDAAVDRILLVHALEMSDDPAALLREVWRVLSPSGRVIAVIPNRRGVWTRTDSTPFGHGRPYSRSQITELLRQTWFTPTAWGEALFMPPYAGGWVLKSAQMWERAGAALSLPFAGVHIVEATKQVYRAIPAKRERARLIPSLAKPVLVPSSTTVTRS</sequence>
<dbReference type="EMBL" id="FMAE01000006">
    <property type="protein sequence ID" value="SCB41570.1"/>
    <property type="molecule type" value="Genomic_DNA"/>
</dbReference>
<keyword evidence="2" id="KW-0489">Methyltransferase</keyword>
<dbReference type="EMBL" id="LJYF01000044">
    <property type="protein sequence ID" value="KRP87481.1"/>
    <property type="molecule type" value="Genomic_DNA"/>
</dbReference>
<dbReference type="InterPro" id="IPR029063">
    <property type="entry name" value="SAM-dependent_MTases_sf"/>
</dbReference>
<dbReference type="GO" id="GO:0008757">
    <property type="term" value="F:S-adenosylmethionine-dependent methyltransferase activity"/>
    <property type="evidence" value="ECO:0007669"/>
    <property type="project" value="InterPro"/>
</dbReference>
<evidence type="ECO:0000313" key="2">
    <source>
        <dbReference type="EMBL" id="KRP87481.1"/>
    </source>
</evidence>
<reference evidence="3 7" key="3">
    <citation type="submission" date="2024-07" db="EMBL/GenBank/DDBJ databases">
        <title>Genomic Encyclopedia of Type Strains, Phase V (KMG-V): Genome sequencing to study the core and pangenomes of soil and plant-associated prokaryotes.</title>
        <authorList>
            <person name="Whitman W."/>
        </authorList>
    </citation>
    <scope>NUCLEOTIDE SEQUENCE [LARGE SCALE GENOMIC DNA]</scope>
    <source>
        <strain evidence="3 7">USDA 222</strain>
    </source>
</reference>
<dbReference type="SUPFAM" id="SSF53335">
    <property type="entry name" value="S-adenosyl-L-methionine-dependent methyltransferases"/>
    <property type="match status" value="1"/>
</dbReference>
<feature type="domain" description="Methyltransferase type 11" evidence="1">
    <location>
        <begin position="87"/>
        <end position="129"/>
    </location>
</feature>
<reference evidence="4 6" key="2">
    <citation type="submission" date="2016-08" db="EMBL/GenBank/DDBJ databases">
        <authorList>
            <person name="Seilhamer J.J."/>
        </authorList>
    </citation>
    <scope>NUCLEOTIDE SEQUENCE [LARGE SCALE GENOMIC DNA]</scope>
    <source>
        <strain evidence="4 6">CCBAU 10071</strain>
    </source>
</reference>
<dbReference type="Proteomes" id="UP000183174">
    <property type="component" value="Unassembled WGS sequence"/>
</dbReference>
<dbReference type="InterPro" id="IPR013216">
    <property type="entry name" value="Methyltransf_11"/>
</dbReference>
<dbReference type="STRING" id="108015.GA0061099_1006573"/>
<evidence type="ECO:0000259" key="1">
    <source>
        <dbReference type="Pfam" id="PF08241"/>
    </source>
</evidence>
<evidence type="ECO:0000313" key="7">
    <source>
        <dbReference type="Proteomes" id="UP001565474"/>
    </source>
</evidence>
<proteinExistence type="predicted"/>
<dbReference type="EMBL" id="JBGBZN010000002">
    <property type="protein sequence ID" value="MEY9470989.1"/>
    <property type="molecule type" value="Genomic_DNA"/>
</dbReference>
<dbReference type="Pfam" id="PF08241">
    <property type="entry name" value="Methyltransf_11"/>
    <property type="match status" value="1"/>
</dbReference>
<evidence type="ECO:0000313" key="5">
    <source>
        <dbReference type="Proteomes" id="UP000051380"/>
    </source>
</evidence>
<keyword evidence="7" id="KW-1185">Reference proteome</keyword>
<dbReference type="OrthoDB" id="9800231at2"/>
<evidence type="ECO:0000313" key="3">
    <source>
        <dbReference type="EMBL" id="MEY9470989.1"/>
    </source>
</evidence>
<protein>
    <submittedName>
        <fullName evidence="4">Methyltransferase domain-containing protein</fullName>
    </submittedName>
    <submittedName>
        <fullName evidence="2">Methyltransferase type 11</fullName>
    </submittedName>
    <submittedName>
        <fullName evidence="3">SAM-dependent methyltransferase</fullName>
    </submittedName>
</protein>
<evidence type="ECO:0000313" key="6">
    <source>
        <dbReference type="Proteomes" id="UP000183174"/>
    </source>
</evidence>
<dbReference type="GeneID" id="93174051"/>
<organism evidence="2 5">
    <name type="scientific">Bradyrhizobium yuanmingense</name>
    <dbReference type="NCBI Taxonomy" id="108015"/>
    <lineage>
        <taxon>Bacteria</taxon>
        <taxon>Pseudomonadati</taxon>
        <taxon>Pseudomonadota</taxon>
        <taxon>Alphaproteobacteria</taxon>
        <taxon>Hyphomicrobiales</taxon>
        <taxon>Nitrobacteraceae</taxon>
        <taxon>Bradyrhizobium</taxon>
    </lineage>
</organism>
<dbReference type="GO" id="GO:0032259">
    <property type="term" value="P:methylation"/>
    <property type="evidence" value="ECO:0007669"/>
    <property type="project" value="UniProtKB-KW"/>
</dbReference>
<gene>
    <name evidence="3" type="ORF">ABH992_003388</name>
    <name evidence="2" type="ORF">AOQ72_02360</name>
    <name evidence="4" type="ORF">GA0061099_1006573</name>
</gene>
<dbReference type="Proteomes" id="UP001565474">
    <property type="component" value="Unassembled WGS sequence"/>
</dbReference>
<reference evidence="2 5" key="1">
    <citation type="submission" date="2015-09" db="EMBL/GenBank/DDBJ databases">
        <title>Draft Genome Sequence of the Strain BR 3267 (Bradyrhizobium yuanmingense) recommended as inoculant for cowpea in Brazil.</title>
        <authorList>
            <person name="Simoes-Araujo J.L."/>
            <person name="Zilli J.E."/>
        </authorList>
    </citation>
    <scope>NUCLEOTIDE SEQUENCE [LARGE SCALE GENOMIC DNA]</scope>
    <source>
        <strain evidence="2 5">BR3267</strain>
    </source>
</reference>
<name>A0A0R3BQ57_9BRAD</name>
<dbReference type="AlphaFoldDB" id="A0A0R3BQ57"/>
<dbReference type="RefSeq" id="WP_036014737.1">
    <property type="nucleotide sequence ID" value="NZ_CP104173.1"/>
</dbReference>